<dbReference type="OrthoDB" id="9988013at2759"/>
<dbReference type="Proteomes" id="UP000299102">
    <property type="component" value="Unassembled WGS sequence"/>
</dbReference>
<evidence type="ECO:0000256" key="6">
    <source>
        <dbReference type="ARBA" id="ARBA00023136"/>
    </source>
</evidence>
<sequence>MKEVEIGMENNENKNKITLTPSHILMIANFTLEDCGVYTCKRLHIEDDNVFTYAVDGVFAEDIMPKFGKIHNWNEYKRVYLDPLSDKLEKSSAEPFSDLRRLNFTFRLMTSWEPWGSCELCGRRKGMRRKLGKCVVHSKPSVFLTNDTYQTTLPNSTVDTILRYYIMDNYDAPCRSIKLNEIFPKLSEILKNIPEFELRETCDDYVSDSAQGRDGYKYKVVRHVAEKGHIVLICPETTLETTVEWYKDKKLLNDSFRTRTAGDTYQEQTEKNNRPAWSGHSCTRVQQRGECGALRNTGSNQSFDRYAILIPEVGVSVRCVFIVDRHDFVADRRRVLTRSRFT</sequence>
<evidence type="ECO:0000256" key="1">
    <source>
        <dbReference type="ARBA" id="ARBA00004479"/>
    </source>
</evidence>
<evidence type="ECO:0008006" key="10">
    <source>
        <dbReference type="Google" id="ProtNLM"/>
    </source>
</evidence>
<reference evidence="8 9" key="1">
    <citation type="journal article" date="2019" name="Commun. Biol.">
        <title>The bagworm genome reveals a unique fibroin gene that provides high tensile strength.</title>
        <authorList>
            <person name="Kono N."/>
            <person name="Nakamura H."/>
            <person name="Ohtoshi R."/>
            <person name="Tomita M."/>
            <person name="Numata K."/>
            <person name="Arakawa K."/>
        </authorList>
    </citation>
    <scope>NUCLEOTIDE SEQUENCE [LARGE SCALE GENOMIC DNA]</scope>
</reference>
<evidence type="ECO:0000256" key="5">
    <source>
        <dbReference type="ARBA" id="ARBA00022989"/>
    </source>
</evidence>
<protein>
    <recommendedName>
        <fullName evidence="10">Ig-like domain-containing protein</fullName>
    </recommendedName>
</protein>
<dbReference type="AlphaFoldDB" id="A0A4C1SNH2"/>
<dbReference type="GO" id="GO:0016020">
    <property type="term" value="C:membrane"/>
    <property type="evidence" value="ECO:0007669"/>
    <property type="project" value="UniProtKB-SubCell"/>
</dbReference>
<accession>A0A4C1SNH2</accession>
<evidence type="ECO:0000256" key="7">
    <source>
        <dbReference type="ARBA" id="ARBA00023180"/>
    </source>
</evidence>
<proteinExistence type="inferred from homology"/>
<keyword evidence="5" id="KW-1133">Transmembrane helix</keyword>
<name>A0A4C1SNH2_EUMVA</name>
<keyword evidence="6" id="KW-0472">Membrane</keyword>
<dbReference type="SUPFAM" id="SSF48726">
    <property type="entry name" value="Immunoglobulin"/>
    <property type="match status" value="1"/>
</dbReference>
<keyword evidence="7" id="KW-0325">Glycoprotein</keyword>
<keyword evidence="4" id="KW-0732">Signal</keyword>
<evidence type="ECO:0000256" key="4">
    <source>
        <dbReference type="ARBA" id="ARBA00022729"/>
    </source>
</evidence>
<keyword evidence="9" id="KW-1185">Reference proteome</keyword>
<evidence type="ECO:0000256" key="2">
    <source>
        <dbReference type="ARBA" id="ARBA00008727"/>
    </source>
</evidence>
<evidence type="ECO:0000313" key="9">
    <source>
        <dbReference type="Proteomes" id="UP000299102"/>
    </source>
</evidence>
<comment type="similarity">
    <text evidence="2">Belongs to the FAM187 family.</text>
</comment>
<comment type="subcellular location">
    <subcellularLocation>
        <location evidence="1">Membrane</location>
        <topology evidence="1">Single-pass type I membrane protein</topology>
    </subcellularLocation>
</comment>
<dbReference type="InterPro" id="IPR036179">
    <property type="entry name" value="Ig-like_dom_sf"/>
</dbReference>
<dbReference type="PANTHER" id="PTHR32178:SF6">
    <property type="entry name" value="IG-LIKE DOMAIN-CONTAINING PROTEIN"/>
    <property type="match status" value="1"/>
</dbReference>
<organism evidence="8 9">
    <name type="scientific">Eumeta variegata</name>
    <name type="common">Bagworm moth</name>
    <name type="synonym">Eumeta japonica</name>
    <dbReference type="NCBI Taxonomy" id="151549"/>
    <lineage>
        <taxon>Eukaryota</taxon>
        <taxon>Metazoa</taxon>
        <taxon>Ecdysozoa</taxon>
        <taxon>Arthropoda</taxon>
        <taxon>Hexapoda</taxon>
        <taxon>Insecta</taxon>
        <taxon>Pterygota</taxon>
        <taxon>Neoptera</taxon>
        <taxon>Endopterygota</taxon>
        <taxon>Lepidoptera</taxon>
        <taxon>Glossata</taxon>
        <taxon>Ditrysia</taxon>
        <taxon>Tineoidea</taxon>
        <taxon>Psychidae</taxon>
        <taxon>Oiketicinae</taxon>
        <taxon>Eumeta</taxon>
    </lineage>
</organism>
<keyword evidence="3" id="KW-0812">Transmembrane</keyword>
<comment type="caution">
    <text evidence="8">The sequence shown here is derived from an EMBL/GenBank/DDBJ whole genome shotgun (WGS) entry which is preliminary data.</text>
</comment>
<dbReference type="PANTHER" id="PTHR32178">
    <property type="entry name" value="FAM187"/>
    <property type="match status" value="1"/>
</dbReference>
<evidence type="ECO:0000313" key="8">
    <source>
        <dbReference type="EMBL" id="GBP03689.1"/>
    </source>
</evidence>
<evidence type="ECO:0000256" key="3">
    <source>
        <dbReference type="ARBA" id="ARBA00022692"/>
    </source>
</evidence>
<gene>
    <name evidence="8" type="ORF">EVAR_2430_1</name>
</gene>
<dbReference type="InterPro" id="IPR039311">
    <property type="entry name" value="FAM187A/B"/>
</dbReference>
<dbReference type="EMBL" id="BGZK01000011">
    <property type="protein sequence ID" value="GBP03689.1"/>
    <property type="molecule type" value="Genomic_DNA"/>
</dbReference>